<keyword evidence="2 7" id="KW-0963">Cytoplasm</keyword>
<gene>
    <name evidence="7" type="primary">mraZ</name>
    <name evidence="9" type="ORF">SPV1_00445</name>
</gene>
<evidence type="ECO:0000259" key="8">
    <source>
        <dbReference type="PROSITE" id="PS51740"/>
    </source>
</evidence>
<evidence type="ECO:0000256" key="1">
    <source>
        <dbReference type="ARBA" id="ARBA00013860"/>
    </source>
</evidence>
<dbReference type="HOGENOM" id="CLU_107907_1_0_0"/>
<evidence type="ECO:0000256" key="5">
    <source>
        <dbReference type="ARBA" id="ARBA00023125"/>
    </source>
</evidence>
<feature type="domain" description="SpoVT-AbrB" evidence="8">
    <location>
        <begin position="5"/>
        <end position="53"/>
    </location>
</feature>
<proteinExistence type="inferred from homology"/>
<evidence type="ECO:0000256" key="3">
    <source>
        <dbReference type="ARBA" id="ARBA00022737"/>
    </source>
</evidence>
<reference evidence="9 10" key="1">
    <citation type="submission" date="2006-09" db="EMBL/GenBank/DDBJ databases">
        <authorList>
            <person name="Emerson D."/>
            <person name="Ferriera S."/>
            <person name="Johnson J."/>
            <person name="Kravitz S."/>
            <person name="Halpern A."/>
            <person name="Remington K."/>
            <person name="Beeson K."/>
            <person name="Tran B."/>
            <person name="Rogers Y.-H."/>
            <person name="Friedman R."/>
            <person name="Venter J.C."/>
        </authorList>
    </citation>
    <scope>NUCLEOTIDE SEQUENCE [LARGE SCALE GENOMIC DNA]</scope>
    <source>
        <strain evidence="9 10">PV-1</strain>
    </source>
</reference>
<keyword evidence="6 7" id="KW-0804">Transcription</keyword>
<dbReference type="InterPro" id="IPR035642">
    <property type="entry name" value="MraZ_N"/>
</dbReference>
<dbReference type="FunCoup" id="Q0EYG5">
    <property type="interactions" value="227"/>
</dbReference>
<dbReference type="InterPro" id="IPR038619">
    <property type="entry name" value="MraZ_sf"/>
</dbReference>
<dbReference type="Proteomes" id="UP000005297">
    <property type="component" value="Unassembled WGS sequence"/>
</dbReference>
<dbReference type="AlphaFoldDB" id="Q0EYG5"/>
<dbReference type="Gene3D" id="3.40.1550.20">
    <property type="entry name" value="Transcriptional regulator MraZ domain"/>
    <property type="match status" value="1"/>
</dbReference>
<accession>Q0EYG5</accession>
<evidence type="ECO:0000256" key="6">
    <source>
        <dbReference type="ARBA" id="ARBA00023163"/>
    </source>
</evidence>
<dbReference type="STRING" id="314344.AL013_07765"/>
<dbReference type="GO" id="GO:2000143">
    <property type="term" value="P:negative regulation of DNA-templated transcription initiation"/>
    <property type="evidence" value="ECO:0007669"/>
    <property type="project" value="TreeGrafter"/>
</dbReference>
<keyword evidence="10" id="KW-1185">Reference proteome</keyword>
<dbReference type="GO" id="GO:0009295">
    <property type="term" value="C:nucleoid"/>
    <property type="evidence" value="ECO:0007669"/>
    <property type="project" value="UniProtKB-SubCell"/>
</dbReference>
<dbReference type="Pfam" id="PF02381">
    <property type="entry name" value="MraZ"/>
    <property type="match status" value="2"/>
</dbReference>
<comment type="subunit">
    <text evidence="7">Forms oligomers.</text>
</comment>
<dbReference type="EMBL" id="AATS01000009">
    <property type="protein sequence ID" value="EAU54402.1"/>
    <property type="molecule type" value="Genomic_DNA"/>
</dbReference>
<dbReference type="SUPFAM" id="SSF89447">
    <property type="entry name" value="AbrB/MazE/MraZ-like"/>
    <property type="match status" value="1"/>
</dbReference>
<comment type="subcellular location">
    <subcellularLocation>
        <location evidence="7">Cytoplasm</location>
        <location evidence="7">Nucleoid</location>
    </subcellularLocation>
</comment>
<evidence type="ECO:0000313" key="9">
    <source>
        <dbReference type="EMBL" id="EAU54402.1"/>
    </source>
</evidence>
<dbReference type="InterPro" id="IPR003444">
    <property type="entry name" value="MraZ"/>
</dbReference>
<dbReference type="RefSeq" id="WP_009851856.1">
    <property type="nucleotide sequence ID" value="NZ_DS022296.1"/>
</dbReference>
<evidence type="ECO:0000256" key="7">
    <source>
        <dbReference type="HAMAP-Rule" id="MF_01008"/>
    </source>
</evidence>
<evidence type="ECO:0000256" key="2">
    <source>
        <dbReference type="ARBA" id="ARBA00022490"/>
    </source>
</evidence>
<dbReference type="eggNOG" id="COG2001">
    <property type="taxonomic scope" value="Bacteria"/>
</dbReference>
<dbReference type="InterPro" id="IPR037914">
    <property type="entry name" value="SpoVT-AbrB_sf"/>
</dbReference>
<dbReference type="InterPro" id="IPR007159">
    <property type="entry name" value="SpoVT-AbrB_dom"/>
</dbReference>
<dbReference type="CDD" id="cd16321">
    <property type="entry name" value="MraZ_C"/>
    <property type="match status" value="1"/>
</dbReference>
<dbReference type="GO" id="GO:0003700">
    <property type="term" value="F:DNA-binding transcription factor activity"/>
    <property type="evidence" value="ECO:0007669"/>
    <property type="project" value="UniProtKB-UniRule"/>
</dbReference>
<dbReference type="PANTHER" id="PTHR34701">
    <property type="entry name" value="TRANSCRIPTIONAL REGULATOR MRAZ"/>
    <property type="match status" value="1"/>
</dbReference>
<keyword evidence="3" id="KW-0677">Repeat</keyword>
<comment type="similarity">
    <text evidence="7">Belongs to the MraZ family.</text>
</comment>
<dbReference type="OrthoDB" id="9807753at2"/>
<name>Q0EYG5_9PROT</name>
<dbReference type="CDD" id="cd16320">
    <property type="entry name" value="MraZ_N"/>
    <property type="match status" value="1"/>
</dbReference>
<sequence>MFQGEFSNNMDDKGRVSVPAAFRDVLNTCHADGKIVITRSHNTPCLIAYPTREWNRLQAAIKDMPANLKRNFIRAVITPSQVFTPDKQGRVLLAGVLREHASLSRSVHFAGTGETFEIWDKESWDKQLEADLLALQDFELDM</sequence>
<dbReference type="GO" id="GO:0000976">
    <property type="term" value="F:transcription cis-regulatory region binding"/>
    <property type="evidence" value="ECO:0007669"/>
    <property type="project" value="TreeGrafter"/>
</dbReference>
<feature type="domain" description="SpoVT-AbrB" evidence="8">
    <location>
        <begin position="80"/>
        <end position="123"/>
    </location>
</feature>
<dbReference type="InterPro" id="IPR020603">
    <property type="entry name" value="MraZ_dom"/>
</dbReference>
<dbReference type="InterPro" id="IPR035644">
    <property type="entry name" value="MraZ_C"/>
</dbReference>
<protein>
    <recommendedName>
        <fullName evidence="1 7">Transcriptional regulator MraZ</fullName>
    </recommendedName>
</protein>
<organism evidence="9 10">
    <name type="scientific">Mariprofundus ferrooxydans PV-1</name>
    <dbReference type="NCBI Taxonomy" id="314345"/>
    <lineage>
        <taxon>Bacteria</taxon>
        <taxon>Pseudomonadati</taxon>
        <taxon>Pseudomonadota</taxon>
        <taxon>Candidatius Mariprofundia</taxon>
        <taxon>Mariprofundales</taxon>
        <taxon>Mariprofundaceae</taxon>
        <taxon>Mariprofundus</taxon>
    </lineage>
</organism>
<evidence type="ECO:0000313" key="10">
    <source>
        <dbReference type="Proteomes" id="UP000005297"/>
    </source>
</evidence>
<comment type="caution">
    <text evidence="9">The sequence shown here is derived from an EMBL/GenBank/DDBJ whole genome shotgun (WGS) entry which is preliminary data.</text>
</comment>
<dbReference type="InParanoid" id="Q0EYG5"/>
<dbReference type="PROSITE" id="PS51740">
    <property type="entry name" value="SPOVT_ABRB"/>
    <property type="match status" value="2"/>
</dbReference>
<dbReference type="GO" id="GO:0005737">
    <property type="term" value="C:cytoplasm"/>
    <property type="evidence" value="ECO:0007669"/>
    <property type="project" value="UniProtKB-UniRule"/>
</dbReference>
<keyword evidence="5 7" id="KW-0238">DNA-binding</keyword>
<keyword evidence="4 7" id="KW-0805">Transcription regulation</keyword>
<evidence type="ECO:0000256" key="4">
    <source>
        <dbReference type="ARBA" id="ARBA00023015"/>
    </source>
</evidence>
<dbReference type="HAMAP" id="MF_01008">
    <property type="entry name" value="MraZ"/>
    <property type="match status" value="1"/>
</dbReference>
<dbReference type="PANTHER" id="PTHR34701:SF1">
    <property type="entry name" value="TRANSCRIPTIONAL REGULATOR MRAZ"/>
    <property type="match status" value="1"/>
</dbReference>